<dbReference type="RefSeq" id="WP_379534608.1">
    <property type="nucleotide sequence ID" value="NZ_JBHSBI010000037.1"/>
</dbReference>
<comment type="caution">
    <text evidence="1">The sequence shown here is derived from an EMBL/GenBank/DDBJ whole genome shotgun (WGS) entry which is preliminary data.</text>
</comment>
<protein>
    <submittedName>
        <fullName evidence="1">Uncharacterized protein</fullName>
    </submittedName>
</protein>
<organism evidence="1 2">
    <name type="scientific">Nonomuraea purpurea</name>
    <dbReference type="NCBI Taxonomy" id="1849276"/>
    <lineage>
        <taxon>Bacteria</taxon>
        <taxon>Bacillati</taxon>
        <taxon>Actinomycetota</taxon>
        <taxon>Actinomycetes</taxon>
        <taxon>Streptosporangiales</taxon>
        <taxon>Streptosporangiaceae</taxon>
        <taxon>Nonomuraea</taxon>
    </lineage>
</organism>
<name>A0ABV8GPY8_9ACTN</name>
<reference evidence="2" key="1">
    <citation type="journal article" date="2019" name="Int. J. Syst. Evol. Microbiol.">
        <title>The Global Catalogue of Microorganisms (GCM) 10K type strain sequencing project: providing services to taxonomists for standard genome sequencing and annotation.</title>
        <authorList>
            <consortium name="The Broad Institute Genomics Platform"/>
            <consortium name="The Broad Institute Genome Sequencing Center for Infectious Disease"/>
            <person name="Wu L."/>
            <person name="Ma J."/>
        </authorList>
    </citation>
    <scope>NUCLEOTIDE SEQUENCE [LARGE SCALE GENOMIC DNA]</scope>
    <source>
        <strain evidence="2">TBRC 1276</strain>
    </source>
</reference>
<dbReference type="Proteomes" id="UP001595851">
    <property type="component" value="Unassembled WGS sequence"/>
</dbReference>
<sequence length="102" mass="11841">MFELLRAPAEPTAHDAEIRAWLRLDVRDRQLIVLRNTFHSWRITYDLTSTGLVWRAEPSWRLTLEEVTAGVRRIVECRNPINLMADLTDQVAIIQRLAGPHP</sequence>
<evidence type="ECO:0000313" key="2">
    <source>
        <dbReference type="Proteomes" id="UP001595851"/>
    </source>
</evidence>
<evidence type="ECO:0000313" key="1">
    <source>
        <dbReference type="EMBL" id="MFC4014782.1"/>
    </source>
</evidence>
<keyword evidence="2" id="KW-1185">Reference proteome</keyword>
<proteinExistence type="predicted"/>
<accession>A0ABV8GPY8</accession>
<dbReference type="EMBL" id="JBHSBI010000037">
    <property type="protein sequence ID" value="MFC4014782.1"/>
    <property type="molecule type" value="Genomic_DNA"/>
</dbReference>
<gene>
    <name evidence="1" type="ORF">ACFOY2_46705</name>
</gene>